<accession>A0A8S9G0Q8</accession>
<evidence type="ECO:0000313" key="1">
    <source>
        <dbReference type="EMBL" id="KAF2539775.1"/>
    </source>
</evidence>
<dbReference type="AlphaFoldDB" id="A0A8S9G0Q8"/>
<name>A0A8S9G0Q8_BRACR</name>
<comment type="caution">
    <text evidence="1">The sequence shown here is derived from an EMBL/GenBank/DDBJ whole genome shotgun (WGS) entry which is preliminary data.</text>
</comment>
<protein>
    <submittedName>
        <fullName evidence="1">Uncharacterized protein</fullName>
    </submittedName>
</protein>
<proteinExistence type="predicted"/>
<evidence type="ECO:0000313" key="2">
    <source>
        <dbReference type="Proteomes" id="UP000712281"/>
    </source>
</evidence>
<gene>
    <name evidence="1" type="ORF">F2Q68_00021981</name>
</gene>
<organism evidence="1 2">
    <name type="scientific">Brassica cretica</name>
    <name type="common">Mustard</name>
    <dbReference type="NCBI Taxonomy" id="69181"/>
    <lineage>
        <taxon>Eukaryota</taxon>
        <taxon>Viridiplantae</taxon>
        <taxon>Streptophyta</taxon>
        <taxon>Embryophyta</taxon>
        <taxon>Tracheophyta</taxon>
        <taxon>Spermatophyta</taxon>
        <taxon>Magnoliopsida</taxon>
        <taxon>eudicotyledons</taxon>
        <taxon>Gunneridae</taxon>
        <taxon>Pentapetalae</taxon>
        <taxon>rosids</taxon>
        <taxon>malvids</taxon>
        <taxon>Brassicales</taxon>
        <taxon>Brassicaceae</taxon>
        <taxon>Brassiceae</taxon>
        <taxon>Brassica</taxon>
    </lineage>
</organism>
<dbReference type="Proteomes" id="UP000712281">
    <property type="component" value="Unassembled WGS sequence"/>
</dbReference>
<reference evidence="1" key="1">
    <citation type="submission" date="2019-12" db="EMBL/GenBank/DDBJ databases">
        <title>Genome sequencing and annotation of Brassica cretica.</title>
        <authorList>
            <person name="Studholme D.J."/>
            <person name="Sarris P.F."/>
        </authorList>
    </citation>
    <scope>NUCLEOTIDE SEQUENCE</scope>
    <source>
        <strain evidence="1">PFS-001/15</strain>
        <tissue evidence="1">Leaf</tissue>
    </source>
</reference>
<sequence>MSCPSVHHLSSLSYLNKTDKRETTVRLQRTGFYSESGVLEVAIVLQDRETETKKRKSKEFHESIQQIRVWRNEEGKVESASIR</sequence>
<dbReference type="EMBL" id="QGKW02002228">
    <property type="protein sequence ID" value="KAF2539775.1"/>
    <property type="molecule type" value="Genomic_DNA"/>
</dbReference>